<dbReference type="InterPro" id="IPR001680">
    <property type="entry name" value="WD40_rpt"/>
</dbReference>
<evidence type="ECO:0000256" key="4">
    <source>
        <dbReference type="SAM" id="MobiDB-lite"/>
    </source>
</evidence>
<dbReference type="PANTHER" id="PTHR19854:SF1">
    <property type="entry name" value="GUANINE NUCLEOTIDE-BINDING PROTEIN SUBUNIT BETA-LIKE PROTEIN 1"/>
    <property type="match status" value="1"/>
</dbReference>
<dbReference type="Proteomes" id="UP000195557">
    <property type="component" value="Unassembled WGS sequence"/>
</dbReference>
<sequence>MSNPPPEPIVLRAHRSDAQCASFDASGALYTGDADGEVVRWDVERRRVVHRARAHGPTSGVLAMAHFNFVSRASSRAGDGSGDDDVPTRCTQGRDGSVKYWRRAGDASDDRGVEIASRTIRGGVFGFCRLVSDGGELIARAACARGSVVVERAETGRAACTLPALGKEDDESDPRAGVAMCISFIRSEHVVVGYEDGTIAIWALDFESGRGEVKWRRRTHKESALGADVDALGEGFVTGGADGTLVRYAVDVNVVPLMCEVVRAHGPYAEVITSSSKQPGVSACAIRGDGKIVASGCWDGKIRVYEYKRKSKGRVLAVLKYHAATVTDVLFAPDDSYLVSTARDGAVALWPIFPPSE</sequence>
<accession>A0A1Y5IG58</accession>
<gene>
    <name evidence="5" type="ORF">BE221DRAFT_68942</name>
</gene>
<dbReference type="eggNOG" id="KOG0322">
    <property type="taxonomic scope" value="Eukaryota"/>
</dbReference>
<evidence type="ECO:0000313" key="5">
    <source>
        <dbReference type="EMBL" id="OUS48471.1"/>
    </source>
</evidence>
<feature type="region of interest" description="Disordered" evidence="4">
    <location>
        <begin position="74"/>
        <end position="93"/>
    </location>
</feature>
<organism evidence="5">
    <name type="scientific">Ostreococcus tauri</name>
    <name type="common">Marine green alga</name>
    <dbReference type="NCBI Taxonomy" id="70448"/>
    <lineage>
        <taxon>Eukaryota</taxon>
        <taxon>Viridiplantae</taxon>
        <taxon>Chlorophyta</taxon>
        <taxon>Mamiellophyceae</taxon>
        <taxon>Mamiellales</taxon>
        <taxon>Bathycoccaceae</taxon>
        <taxon>Ostreococcus</taxon>
    </lineage>
</organism>
<dbReference type="SMART" id="SM00320">
    <property type="entry name" value="WD40"/>
    <property type="match status" value="5"/>
</dbReference>
<dbReference type="PROSITE" id="PS50294">
    <property type="entry name" value="WD_REPEATS_REGION"/>
    <property type="match status" value="1"/>
</dbReference>
<dbReference type="InterPro" id="IPR011047">
    <property type="entry name" value="Quinoprotein_ADH-like_sf"/>
</dbReference>
<dbReference type="Gene3D" id="2.130.10.10">
    <property type="entry name" value="YVTN repeat-like/Quinoprotein amine dehydrogenase"/>
    <property type="match status" value="2"/>
</dbReference>
<dbReference type="InterPro" id="IPR015943">
    <property type="entry name" value="WD40/YVTN_repeat-like_dom_sf"/>
</dbReference>
<feature type="repeat" description="WD" evidence="3">
    <location>
        <begin position="319"/>
        <end position="357"/>
    </location>
</feature>
<dbReference type="EMBL" id="KZ155774">
    <property type="protein sequence ID" value="OUS48471.1"/>
    <property type="molecule type" value="Genomic_DNA"/>
</dbReference>
<feature type="repeat" description="WD" evidence="3">
    <location>
        <begin position="11"/>
        <end position="51"/>
    </location>
</feature>
<name>A0A1Y5IG58_OSTTA</name>
<dbReference type="Pfam" id="PF00400">
    <property type="entry name" value="WD40"/>
    <property type="match status" value="2"/>
</dbReference>
<dbReference type="AlphaFoldDB" id="A0A1Y5IG58"/>
<dbReference type="PANTHER" id="PTHR19854">
    <property type="entry name" value="TRANSDUCIN BETA-LIKE 3"/>
    <property type="match status" value="1"/>
</dbReference>
<reference evidence="5" key="1">
    <citation type="submission" date="2017-04" db="EMBL/GenBank/DDBJ databases">
        <title>Population genomics of picophytoplankton unveils novel chromosome hypervariability.</title>
        <authorList>
            <consortium name="DOE Joint Genome Institute"/>
            <person name="Blanc-Mathieu R."/>
            <person name="Krasovec M."/>
            <person name="Hebrard M."/>
            <person name="Yau S."/>
            <person name="Desgranges E."/>
            <person name="Martin J."/>
            <person name="Schackwitz W."/>
            <person name="Kuo A."/>
            <person name="Salin G."/>
            <person name="Donnadieu C."/>
            <person name="Desdevises Y."/>
            <person name="Sanchez-Ferandin S."/>
            <person name="Moreau H."/>
            <person name="Rivals E."/>
            <person name="Grigoriev I.V."/>
            <person name="Grimsley N."/>
            <person name="Eyre-Walker A."/>
            <person name="Piganeau G."/>
        </authorList>
    </citation>
    <scope>NUCLEOTIDE SEQUENCE [LARGE SCALE GENOMIC DNA]</scope>
    <source>
        <strain evidence="5">RCC 1115</strain>
    </source>
</reference>
<evidence type="ECO:0000256" key="2">
    <source>
        <dbReference type="ARBA" id="ARBA00022737"/>
    </source>
</evidence>
<dbReference type="SUPFAM" id="SSF50998">
    <property type="entry name" value="Quinoprotein alcohol dehydrogenase-like"/>
    <property type="match status" value="1"/>
</dbReference>
<evidence type="ECO:0000256" key="1">
    <source>
        <dbReference type="ARBA" id="ARBA00022574"/>
    </source>
</evidence>
<keyword evidence="1 3" id="KW-0853">WD repeat</keyword>
<protein>
    <submittedName>
        <fullName evidence="5">Transducin protein-like protein</fullName>
    </submittedName>
</protein>
<dbReference type="PROSITE" id="PS50082">
    <property type="entry name" value="WD_REPEATS_2"/>
    <property type="match status" value="2"/>
</dbReference>
<keyword evidence="2" id="KW-0677">Repeat</keyword>
<evidence type="ECO:0000256" key="3">
    <source>
        <dbReference type="PROSITE-ProRule" id="PRU00221"/>
    </source>
</evidence>
<dbReference type="Pfam" id="PF20067">
    <property type="entry name" value="SSL_N"/>
    <property type="match status" value="1"/>
</dbReference>
<proteinExistence type="predicted"/>